<sequence>MQDNGRQAHWNEAYATKGEKGVSWYEDAPMPSLDLMRQCGATAKSSLIDIGGGASRLVDALLAQGMHDLAVLDLSAAALDVAEARLGAAAAQVEWIVSDITAWQPARTYDFWHDRAAFHFLIRPEDRAAYVERLHAAVKPHGHAIIATFAPDGPEKCSGLPVMRYDPQALAGVIGPHFQLVDERRHVHTTPWGSTQSFQFSVFRHLPESGGSRRP</sequence>
<reference evidence="2 3" key="1">
    <citation type="submission" date="2018-05" db="EMBL/GenBank/DDBJ databases">
        <title>Genomic Encyclopedia of Type Strains, Phase IV (KMG-IV): sequencing the most valuable type-strain genomes for metagenomic binning, comparative biology and taxonomic classification.</title>
        <authorList>
            <person name="Goeker M."/>
        </authorList>
    </citation>
    <scope>NUCLEOTIDE SEQUENCE [LARGE SCALE GENOMIC DNA]</scope>
    <source>
        <strain evidence="2 3">DSM 6986</strain>
    </source>
</reference>
<dbReference type="OrthoDB" id="9788660at2"/>
<gene>
    <name evidence="2" type="ORF">C7441_104333</name>
</gene>
<dbReference type="PANTHER" id="PTHR12843:SF5">
    <property type="entry name" value="EEF1A LYSINE METHYLTRANSFERASE 2"/>
    <property type="match status" value="1"/>
</dbReference>
<proteinExistence type="predicted"/>
<evidence type="ECO:0000259" key="1">
    <source>
        <dbReference type="Pfam" id="PF13649"/>
    </source>
</evidence>
<dbReference type="InterPro" id="IPR029063">
    <property type="entry name" value="SAM-dependent_MTases_sf"/>
</dbReference>
<dbReference type="GO" id="GO:0032259">
    <property type="term" value="P:methylation"/>
    <property type="evidence" value="ECO:0007669"/>
    <property type="project" value="UniProtKB-KW"/>
</dbReference>
<dbReference type="CDD" id="cd02440">
    <property type="entry name" value="AdoMet_MTases"/>
    <property type="match status" value="1"/>
</dbReference>
<keyword evidence="3" id="KW-1185">Reference proteome</keyword>
<comment type="caution">
    <text evidence="2">The sequence shown here is derived from an EMBL/GenBank/DDBJ whole genome shotgun (WGS) entry which is preliminary data.</text>
</comment>
<dbReference type="SUPFAM" id="SSF53335">
    <property type="entry name" value="S-adenosyl-L-methionine-dependent methyltransferases"/>
    <property type="match status" value="1"/>
</dbReference>
<dbReference type="PANTHER" id="PTHR12843">
    <property type="entry name" value="PROTEIN-LYSINE N-METHYLTRANSFERASE METTL10"/>
    <property type="match status" value="1"/>
</dbReference>
<dbReference type="AlphaFoldDB" id="A0A316C709"/>
<evidence type="ECO:0000313" key="2">
    <source>
        <dbReference type="EMBL" id="PWJ85063.1"/>
    </source>
</evidence>
<evidence type="ECO:0000313" key="3">
    <source>
        <dbReference type="Proteomes" id="UP000245396"/>
    </source>
</evidence>
<organism evidence="2 3">
    <name type="scientific">Pseudaminobacter salicylatoxidans</name>
    <dbReference type="NCBI Taxonomy" id="93369"/>
    <lineage>
        <taxon>Bacteria</taxon>
        <taxon>Pseudomonadati</taxon>
        <taxon>Pseudomonadota</taxon>
        <taxon>Alphaproteobacteria</taxon>
        <taxon>Hyphomicrobiales</taxon>
        <taxon>Phyllobacteriaceae</taxon>
        <taxon>Pseudaminobacter</taxon>
    </lineage>
</organism>
<name>A0A316C709_PSESE</name>
<keyword evidence="2" id="KW-0808">Transferase</keyword>
<dbReference type="RefSeq" id="WP_109612464.1">
    <property type="nucleotide sequence ID" value="NZ_QGGG01000004.1"/>
</dbReference>
<protein>
    <submittedName>
        <fullName evidence="2">Methyltransferase family protein</fullName>
    </submittedName>
</protein>
<dbReference type="GO" id="GO:0008168">
    <property type="term" value="F:methyltransferase activity"/>
    <property type="evidence" value="ECO:0007669"/>
    <property type="project" value="UniProtKB-KW"/>
</dbReference>
<dbReference type="Gene3D" id="3.40.50.150">
    <property type="entry name" value="Vaccinia Virus protein VP39"/>
    <property type="match status" value="1"/>
</dbReference>
<dbReference type="InterPro" id="IPR041698">
    <property type="entry name" value="Methyltransf_25"/>
</dbReference>
<keyword evidence="2" id="KW-0489">Methyltransferase</keyword>
<dbReference type="Proteomes" id="UP000245396">
    <property type="component" value="Unassembled WGS sequence"/>
</dbReference>
<dbReference type="EMBL" id="QGGG01000004">
    <property type="protein sequence ID" value="PWJ85063.1"/>
    <property type="molecule type" value="Genomic_DNA"/>
</dbReference>
<accession>A0A316C709</accession>
<dbReference type="Pfam" id="PF13649">
    <property type="entry name" value="Methyltransf_25"/>
    <property type="match status" value="1"/>
</dbReference>
<feature type="domain" description="Methyltransferase" evidence="1">
    <location>
        <begin position="48"/>
        <end position="142"/>
    </location>
</feature>